<dbReference type="SUPFAM" id="SSF53597">
    <property type="entry name" value="Dihydrofolate reductase-like"/>
    <property type="match status" value="1"/>
</dbReference>
<dbReference type="GeneID" id="97549164"/>
<comment type="pathway">
    <text evidence="1">Cofactor biosynthesis; riboflavin biosynthesis.</text>
</comment>
<dbReference type="InterPro" id="IPR050765">
    <property type="entry name" value="Riboflavin_Biosynth_HTPR"/>
</dbReference>
<accession>A0A2V2N0E4</accession>
<evidence type="ECO:0000256" key="1">
    <source>
        <dbReference type="ARBA" id="ARBA00005104"/>
    </source>
</evidence>
<dbReference type="GO" id="GO:0009231">
    <property type="term" value="P:riboflavin biosynthetic process"/>
    <property type="evidence" value="ECO:0007669"/>
    <property type="project" value="UniProtKB-UniPathway"/>
</dbReference>
<dbReference type="InterPro" id="IPR011549">
    <property type="entry name" value="RibD_C"/>
</dbReference>
<gene>
    <name evidence="5" type="ORF">DK846_01300</name>
</gene>
<keyword evidence="2" id="KW-0521">NADP</keyword>
<dbReference type="GO" id="GO:0050661">
    <property type="term" value="F:NADP binding"/>
    <property type="evidence" value="ECO:0007669"/>
    <property type="project" value="InterPro"/>
</dbReference>
<comment type="caution">
    <text evidence="5">The sequence shown here is derived from an EMBL/GenBank/DDBJ whole genome shotgun (WGS) entry which is preliminary data.</text>
</comment>
<dbReference type="EMBL" id="QGMY01000002">
    <property type="protein sequence ID" value="PWR73834.1"/>
    <property type="molecule type" value="Genomic_DNA"/>
</dbReference>
<dbReference type="Proteomes" id="UP000245657">
    <property type="component" value="Unassembled WGS sequence"/>
</dbReference>
<dbReference type="PANTHER" id="PTHR38011">
    <property type="entry name" value="DIHYDROFOLATE REDUCTASE FAMILY PROTEIN (AFU_ORTHOLOGUE AFUA_8G06820)"/>
    <property type="match status" value="1"/>
</dbReference>
<dbReference type="NCBIfam" id="TIGR00227">
    <property type="entry name" value="ribD_Cterm"/>
    <property type="match status" value="1"/>
</dbReference>
<reference evidence="5 6" key="1">
    <citation type="submission" date="2018-05" db="EMBL/GenBank/DDBJ databases">
        <title>Draft genome of Methanospirillum lacunae Ki8-1.</title>
        <authorList>
            <person name="Dueholm M.S."/>
            <person name="Nielsen P.H."/>
            <person name="Bakmann L.F."/>
            <person name="Otzen D.E."/>
        </authorList>
    </citation>
    <scope>NUCLEOTIDE SEQUENCE [LARGE SCALE GENOMIC DNA]</scope>
    <source>
        <strain evidence="5 6">Ki8-1</strain>
    </source>
</reference>
<sequence>MSGDQNRPHVVLVSEVTVDGKLTVTRGASSKLLMQFMSHEAEVLLHRIRADSDAIMVGSNTIRIDNSFLTVRYVEGKNPIRVIPSSHADISPDANVLSADSPTIIAVSKEAESEKIAVLKEKGAIIEVVGEEKVDLALLLNRLSSQYGVKQLMIEGGSTLNGQMFSLGLIDEIVLIHLPFIAGGTDTPSLVGGLPTRSVDDLIKLELKKNYLAGENLITEYVVRRS</sequence>
<dbReference type="InterPro" id="IPR002734">
    <property type="entry name" value="RibDG_C"/>
</dbReference>
<evidence type="ECO:0000256" key="3">
    <source>
        <dbReference type="ARBA" id="ARBA00023002"/>
    </source>
</evidence>
<dbReference type="OrthoDB" id="10178at2157"/>
<keyword evidence="3" id="KW-0560">Oxidoreductase</keyword>
<evidence type="ECO:0000313" key="5">
    <source>
        <dbReference type="EMBL" id="PWR73834.1"/>
    </source>
</evidence>
<evidence type="ECO:0000313" key="6">
    <source>
        <dbReference type="Proteomes" id="UP000245657"/>
    </source>
</evidence>
<protein>
    <submittedName>
        <fullName evidence="5">5-amino-6-(5-phosphoribosylamino)uracil reductase</fullName>
    </submittedName>
</protein>
<organism evidence="5 6">
    <name type="scientific">Methanospirillum lacunae</name>
    <dbReference type="NCBI Taxonomy" id="668570"/>
    <lineage>
        <taxon>Archaea</taxon>
        <taxon>Methanobacteriati</taxon>
        <taxon>Methanobacteriota</taxon>
        <taxon>Stenosarchaea group</taxon>
        <taxon>Methanomicrobia</taxon>
        <taxon>Methanomicrobiales</taxon>
        <taxon>Methanospirillaceae</taxon>
        <taxon>Methanospirillum</taxon>
    </lineage>
</organism>
<dbReference type="PANTHER" id="PTHR38011:SF7">
    <property type="entry name" value="2,5-DIAMINO-6-RIBOSYLAMINO-4(3H)-PYRIMIDINONE 5'-PHOSPHATE REDUCTASE"/>
    <property type="match status" value="1"/>
</dbReference>
<dbReference type="Pfam" id="PF01872">
    <property type="entry name" value="RibD_C"/>
    <property type="match status" value="1"/>
</dbReference>
<keyword evidence="6" id="KW-1185">Reference proteome</keyword>
<proteinExistence type="predicted"/>
<dbReference type="InterPro" id="IPR024072">
    <property type="entry name" value="DHFR-like_dom_sf"/>
</dbReference>
<dbReference type="RefSeq" id="WP_109967114.1">
    <property type="nucleotide sequence ID" value="NZ_CP176093.1"/>
</dbReference>
<evidence type="ECO:0000259" key="4">
    <source>
        <dbReference type="Pfam" id="PF01872"/>
    </source>
</evidence>
<name>A0A2V2N0E4_9EURY</name>
<dbReference type="Gene3D" id="3.40.430.10">
    <property type="entry name" value="Dihydrofolate Reductase, subunit A"/>
    <property type="match status" value="1"/>
</dbReference>
<dbReference type="GO" id="GO:0008703">
    <property type="term" value="F:5-amino-6-(5-phosphoribosylamino)uracil reductase activity"/>
    <property type="evidence" value="ECO:0007669"/>
    <property type="project" value="InterPro"/>
</dbReference>
<dbReference type="AlphaFoldDB" id="A0A2V2N0E4"/>
<evidence type="ECO:0000256" key="2">
    <source>
        <dbReference type="ARBA" id="ARBA00022857"/>
    </source>
</evidence>
<dbReference type="UniPathway" id="UPA00275"/>
<feature type="domain" description="Bacterial bifunctional deaminase-reductase C-terminal" evidence="4">
    <location>
        <begin position="8"/>
        <end position="216"/>
    </location>
</feature>